<dbReference type="AlphaFoldDB" id="A0A9P3FBK3"/>
<sequence length="718" mass="80217">MGNRYAALAAILVPLARCITPEQMISAPRYSPAIPNPSGEWAFYTSKNYSFEKHEASTTWKLLHLPTGDITDLPWNANISEAVWVGPTNTSVLYINTTNPDTPGGVTLYTLDLADAKAEPNLVASLPAPYAGLKAATTSSGDINFVINCLAYANNGSAYNEKLATKPAHKGMLYDAFPVTYFDSYIPQERYAIFSGVLKKSSNSSGYTFDGTTKNLLRNLNYTVTRPESPQVMSQGDDGDYDLSPDGSLVAFLTLAPERSKGVNTLNYIYLVPHDGSSAPEKLNGPGSKAPVNSRGFTWPPKFSPDGRKIAYSQQDDPDYGWDRFRLYIADVGSKEIHSVAADWDYSVDAYKWAPGGKELYAQVDYYAATRLFPIPVDAPADYKPTNITGDTRLRDFFFLPDGKALVSADAAWASFLLYTVAPNGDTHYYYKSNERDPELVGLGPQDIDSYWYEGTLGDQQQAFMVFPTNFDPKKVYSMAFIVHGGPQSFAGSLWSTRWNFKTWADQGYIVVLPNPTGSTSYGQALIDRIQGEWGGLPYEDLVNAHKYACDNFQYINCSNSIEAGASYGGYMTNWLQGHDLGKQFKALVCHDGITSTYSMWSQDGVDGVINQFNGTLWEQPSRSVYDRWDPLKHASNWSTPMFVIHSEKDYRIPISEGFTVFNVLQYLGVPSRFLKFSDEGHWINHQENSLFWHQEIFNWINYWTGKIDKLDDNAITQ</sequence>
<comment type="subcellular location">
    <subcellularLocation>
        <location evidence="1">Secreted</location>
    </subcellularLocation>
</comment>
<evidence type="ECO:0000256" key="1">
    <source>
        <dbReference type="ARBA" id="ARBA00004613"/>
    </source>
</evidence>
<comment type="similarity">
    <text evidence="2">Belongs to the peptidase S9C family.</text>
</comment>
<organism evidence="12 13">
    <name type="scientific">Cercospora kikuchii</name>
    <dbReference type="NCBI Taxonomy" id="84275"/>
    <lineage>
        <taxon>Eukaryota</taxon>
        <taxon>Fungi</taxon>
        <taxon>Dikarya</taxon>
        <taxon>Ascomycota</taxon>
        <taxon>Pezizomycotina</taxon>
        <taxon>Dothideomycetes</taxon>
        <taxon>Dothideomycetidae</taxon>
        <taxon>Mycosphaerellales</taxon>
        <taxon>Mycosphaerellaceae</taxon>
        <taxon>Cercospora</taxon>
    </lineage>
</organism>
<protein>
    <recommendedName>
        <fullName evidence="9">Dipeptidyl-peptidase V</fullName>
    </recommendedName>
</protein>
<keyword evidence="3" id="KW-0964">Secreted</keyword>
<dbReference type="PANTHER" id="PTHR42776:SF11">
    <property type="entry name" value="DIPEPTIDYL-PEPTIDASE 5-RELATED"/>
    <property type="match status" value="1"/>
</dbReference>
<dbReference type="FunFam" id="3.40.50.1820:FF:000028">
    <property type="entry name" value="S9 family peptidase"/>
    <property type="match status" value="1"/>
</dbReference>
<reference evidence="12 13" key="1">
    <citation type="submission" date="2021-01" db="EMBL/GenBank/DDBJ databases">
        <title>Cercospora kikuchii MAFF 305040 whole genome shotgun sequence.</title>
        <authorList>
            <person name="Kashiwa T."/>
            <person name="Suzuki T."/>
        </authorList>
    </citation>
    <scope>NUCLEOTIDE SEQUENCE [LARGE SCALE GENOMIC DNA]</scope>
    <source>
        <strain evidence="12 13">MAFF 305040</strain>
    </source>
</reference>
<evidence type="ECO:0000313" key="12">
    <source>
        <dbReference type="EMBL" id="GIZ37607.1"/>
    </source>
</evidence>
<dbReference type="InterPro" id="IPR029058">
    <property type="entry name" value="AB_hydrolase_fold"/>
</dbReference>
<keyword evidence="6" id="KW-0378">Hydrolase</keyword>
<keyword evidence="8" id="KW-0325">Glycoprotein</keyword>
<name>A0A9P3FBK3_9PEZI</name>
<evidence type="ECO:0000256" key="7">
    <source>
        <dbReference type="ARBA" id="ARBA00022825"/>
    </source>
</evidence>
<gene>
    <name evidence="12" type="ORF">CKM354_000105000</name>
</gene>
<evidence type="ECO:0000256" key="6">
    <source>
        <dbReference type="ARBA" id="ARBA00022801"/>
    </source>
</evidence>
<dbReference type="GO" id="GO:0005576">
    <property type="term" value="C:extracellular region"/>
    <property type="evidence" value="ECO:0007669"/>
    <property type="project" value="UniProtKB-SubCell"/>
</dbReference>
<evidence type="ECO:0000256" key="2">
    <source>
        <dbReference type="ARBA" id="ARBA00010040"/>
    </source>
</evidence>
<evidence type="ECO:0000256" key="5">
    <source>
        <dbReference type="ARBA" id="ARBA00022729"/>
    </source>
</evidence>
<proteinExistence type="inferred from homology"/>
<dbReference type="Gene3D" id="3.40.50.1820">
    <property type="entry name" value="alpha/beta hydrolase"/>
    <property type="match status" value="1"/>
</dbReference>
<dbReference type="EMBL" id="BOLY01000001">
    <property type="protein sequence ID" value="GIZ37607.1"/>
    <property type="molecule type" value="Genomic_DNA"/>
</dbReference>
<evidence type="ECO:0000256" key="9">
    <source>
        <dbReference type="ARBA" id="ARBA00032829"/>
    </source>
</evidence>
<evidence type="ECO:0000259" key="11">
    <source>
        <dbReference type="Pfam" id="PF00326"/>
    </source>
</evidence>
<dbReference type="Proteomes" id="UP000825890">
    <property type="component" value="Unassembled WGS sequence"/>
</dbReference>
<dbReference type="Gene3D" id="2.120.10.30">
    <property type="entry name" value="TolB, C-terminal domain"/>
    <property type="match status" value="1"/>
</dbReference>
<feature type="chain" id="PRO_5040119980" description="Dipeptidyl-peptidase V" evidence="10">
    <location>
        <begin position="19"/>
        <end position="718"/>
    </location>
</feature>
<evidence type="ECO:0000313" key="13">
    <source>
        <dbReference type="Proteomes" id="UP000825890"/>
    </source>
</evidence>
<keyword evidence="5 10" id="KW-0732">Signal</keyword>
<dbReference type="OrthoDB" id="416344at2759"/>
<evidence type="ECO:0000256" key="8">
    <source>
        <dbReference type="ARBA" id="ARBA00023180"/>
    </source>
</evidence>
<dbReference type="InterPro" id="IPR001375">
    <property type="entry name" value="Peptidase_S9_cat"/>
</dbReference>
<dbReference type="GeneID" id="68286625"/>
<dbReference type="PANTHER" id="PTHR42776">
    <property type="entry name" value="SERINE PEPTIDASE S9 FAMILY MEMBER"/>
    <property type="match status" value="1"/>
</dbReference>
<evidence type="ECO:0000256" key="4">
    <source>
        <dbReference type="ARBA" id="ARBA00022670"/>
    </source>
</evidence>
<evidence type="ECO:0000256" key="10">
    <source>
        <dbReference type="SAM" id="SignalP"/>
    </source>
</evidence>
<dbReference type="GO" id="GO:0004252">
    <property type="term" value="F:serine-type endopeptidase activity"/>
    <property type="evidence" value="ECO:0007669"/>
    <property type="project" value="TreeGrafter"/>
</dbReference>
<dbReference type="GO" id="GO:0006508">
    <property type="term" value="P:proteolysis"/>
    <property type="evidence" value="ECO:0007669"/>
    <property type="project" value="UniProtKB-KW"/>
</dbReference>
<comment type="caution">
    <text evidence="12">The sequence shown here is derived from an EMBL/GenBank/DDBJ whole genome shotgun (WGS) entry which is preliminary data.</text>
</comment>
<feature type="domain" description="Peptidase S9 prolyl oligopeptidase catalytic" evidence="11">
    <location>
        <begin position="495"/>
        <end position="706"/>
    </location>
</feature>
<dbReference type="InterPro" id="IPR011042">
    <property type="entry name" value="6-blade_b-propeller_TolB-like"/>
</dbReference>
<feature type="signal peptide" evidence="10">
    <location>
        <begin position="1"/>
        <end position="18"/>
    </location>
</feature>
<dbReference type="SUPFAM" id="SSF82171">
    <property type="entry name" value="DPP6 N-terminal domain-like"/>
    <property type="match status" value="1"/>
</dbReference>
<keyword evidence="7" id="KW-0720">Serine protease</keyword>
<dbReference type="RefSeq" id="XP_044652094.1">
    <property type="nucleotide sequence ID" value="XM_044796159.1"/>
</dbReference>
<dbReference type="Pfam" id="PF00326">
    <property type="entry name" value="Peptidase_S9"/>
    <property type="match status" value="1"/>
</dbReference>
<keyword evidence="13" id="KW-1185">Reference proteome</keyword>
<evidence type="ECO:0000256" key="3">
    <source>
        <dbReference type="ARBA" id="ARBA00022525"/>
    </source>
</evidence>
<dbReference type="SUPFAM" id="SSF53474">
    <property type="entry name" value="alpha/beta-Hydrolases"/>
    <property type="match status" value="1"/>
</dbReference>
<keyword evidence="4" id="KW-0645">Protease</keyword>
<accession>A0A9P3FBK3</accession>